<keyword evidence="2" id="KW-1185">Reference proteome</keyword>
<dbReference type="Proteomes" id="UP001241377">
    <property type="component" value="Unassembled WGS sequence"/>
</dbReference>
<evidence type="ECO:0000313" key="1">
    <source>
        <dbReference type="EMBL" id="KAJ9094644.1"/>
    </source>
</evidence>
<protein>
    <submittedName>
        <fullName evidence="1">Uncharacterized protein</fullName>
    </submittedName>
</protein>
<reference evidence="1" key="1">
    <citation type="submission" date="2023-04" db="EMBL/GenBank/DDBJ databases">
        <title>Draft Genome sequencing of Naganishia species isolated from polar environments using Oxford Nanopore Technology.</title>
        <authorList>
            <person name="Leo P."/>
            <person name="Venkateswaran K."/>
        </authorList>
    </citation>
    <scope>NUCLEOTIDE SEQUENCE</scope>
    <source>
        <strain evidence="1">MNA-CCFEE 5261</strain>
    </source>
</reference>
<sequence>MDWSVHFPKFIPPPSSAITTDSASATATRRVEFADIGCGFGGLLTALAPQFPDTLMLGMEIRMSVTAYVDARIKALRQIQGLLPSVDGGEMSQVVREAVKEAAGAEGEDPLPAEAGVSAEDVAEDRREEAENRRATREKVPGEFQNVSVIRANAMKHLPNFFEKGQLTKIFFLFPDPHFKRSKHKARIITTTLLAEYAYVLRPGGILYTVTDVKDLHDWMMHHLSLHPSFEYIPTETLLDAGDPVLKSAMTSTEEGMKVERNKGSKWAGCFRRKEDPPMQESVLEAGVKKTRVVRRA</sequence>
<name>A0ACC2V5K4_9TREE</name>
<accession>A0ACC2V5K4</accession>
<organism evidence="1 2">
    <name type="scientific">Naganishia cerealis</name>
    <dbReference type="NCBI Taxonomy" id="610337"/>
    <lineage>
        <taxon>Eukaryota</taxon>
        <taxon>Fungi</taxon>
        <taxon>Dikarya</taxon>
        <taxon>Basidiomycota</taxon>
        <taxon>Agaricomycotina</taxon>
        <taxon>Tremellomycetes</taxon>
        <taxon>Filobasidiales</taxon>
        <taxon>Filobasidiaceae</taxon>
        <taxon>Naganishia</taxon>
    </lineage>
</organism>
<comment type="caution">
    <text evidence="1">The sequence shown here is derived from an EMBL/GenBank/DDBJ whole genome shotgun (WGS) entry which is preliminary data.</text>
</comment>
<gene>
    <name evidence="1" type="ORF">QFC19_007857</name>
</gene>
<dbReference type="EMBL" id="JASBWR010000109">
    <property type="protein sequence ID" value="KAJ9094644.1"/>
    <property type="molecule type" value="Genomic_DNA"/>
</dbReference>
<proteinExistence type="predicted"/>
<evidence type="ECO:0000313" key="2">
    <source>
        <dbReference type="Proteomes" id="UP001241377"/>
    </source>
</evidence>